<evidence type="ECO:0000256" key="3">
    <source>
        <dbReference type="ARBA" id="ARBA00022801"/>
    </source>
</evidence>
<dbReference type="GO" id="GO:0005634">
    <property type="term" value="C:nucleus"/>
    <property type="evidence" value="ECO:0007669"/>
    <property type="project" value="InterPro"/>
</dbReference>
<evidence type="ECO:0000256" key="5">
    <source>
        <dbReference type="SAM" id="MobiDB-lite"/>
    </source>
</evidence>
<dbReference type="InterPro" id="IPR030397">
    <property type="entry name" value="SEPARIN_core_dom"/>
</dbReference>
<dbReference type="GO" id="GO:0005737">
    <property type="term" value="C:cytoplasm"/>
    <property type="evidence" value="ECO:0007669"/>
    <property type="project" value="TreeGrafter"/>
</dbReference>
<organism evidence="7 8">
    <name type="scientific">Gonium pectorale</name>
    <name type="common">Green alga</name>
    <dbReference type="NCBI Taxonomy" id="33097"/>
    <lineage>
        <taxon>Eukaryota</taxon>
        <taxon>Viridiplantae</taxon>
        <taxon>Chlorophyta</taxon>
        <taxon>core chlorophytes</taxon>
        <taxon>Chlorophyceae</taxon>
        <taxon>CS clade</taxon>
        <taxon>Chlamydomonadales</taxon>
        <taxon>Volvocaceae</taxon>
        <taxon>Gonium</taxon>
    </lineage>
</organism>
<accession>A0A150G689</accession>
<dbReference type="PROSITE" id="PS51700">
    <property type="entry name" value="SEPARIN"/>
    <property type="match status" value="1"/>
</dbReference>
<dbReference type="GO" id="GO:0006508">
    <property type="term" value="P:proteolysis"/>
    <property type="evidence" value="ECO:0007669"/>
    <property type="project" value="InterPro"/>
</dbReference>
<keyword evidence="4" id="KW-0159">Chromosome partition</keyword>
<proteinExistence type="predicted"/>
<evidence type="ECO:0000313" key="7">
    <source>
        <dbReference type="EMBL" id="KXZ45338.1"/>
    </source>
</evidence>
<name>A0A150G689_GONPE</name>
<evidence type="ECO:0000256" key="4">
    <source>
        <dbReference type="ARBA" id="ARBA00022829"/>
    </source>
</evidence>
<reference evidence="8" key="1">
    <citation type="journal article" date="2016" name="Nat. Commun.">
        <title>The Gonium pectorale genome demonstrates co-option of cell cycle regulation during the evolution of multicellularity.</title>
        <authorList>
            <person name="Hanschen E.R."/>
            <person name="Marriage T.N."/>
            <person name="Ferris P.J."/>
            <person name="Hamaji T."/>
            <person name="Toyoda A."/>
            <person name="Fujiyama A."/>
            <person name="Neme R."/>
            <person name="Noguchi H."/>
            <person name="Minakuchi Y."/>
            <person name="Suzuki M."/>
            <person name="Kawai-Toyooka H."/>
            <person name="Smith D.R."/>
            <person name="Sparks H."/>
            <person name="Anderson J."/>
            <person name="Bakaric R."/>
            <person name="Luria V."/>
            <person name="Karger A."/>
            <person name="Kirschner M.W."/>
            <person name="Durand P.M."/>
            <person name="Michod R.E."/>
            <person name="Nozaki H."/>
            <person name="Olson B.J."/>
        </authorList>
    </citation>
    <scope>NUCLEOTIDE SEQUENCE [LARGE SCALE GENOMIC DNA]</scope>
    <source>
        <strain evidence="8">NIES-2863</strain>
    </source>
</reference>
<evidence type="ECO:0000259" key="6">
    <source>
        <dbReference type="PROSITE" id="PS51700"/>
    </source>
</evidence>
<feature type="domain" description="Peptidase C50" evidence="6">
    <location>
        <begin position="997"/>
        <end position="1092"/>
    </location>
</feature>
<dbReference type="STRING" id="33097.A0A150G689"/>
<feature type="compositionally biased region" description="Low complexity" evidence="5">
    <location>
        <begin position="852"/>
        <end position="866"/>
    </location>
</feature>
<feature type="compositionally biased region" description="Low complexity" evidence="5">
    <location>
        <begin position="882"/>
        <end position="894"/>
    </location>
</feature>
<dbReference type="GO" id="GO:0051307">
    <property type="term" value="P:meiotic chromosome separation"/>
    <property type="evidence" value="ECO:0007669"/>
    <property type="project" value="TreeGrafter"/>
</dbReference>
<sequence length="1211" mass="125033">MSVLKCLSKMLVDDLTGSSEAVEQGILEALLWQLDAHGSLPDALCSLLHKTALGLIQQKAKLQPRTGNNTGHPAAKVVRAALRLTHYQPAERGDMQLAEILAPLAGARSALADSREVQTPLGSGRLRWCCLDALRAAVSGVLGHLASSPQSAGGELIAGAQCMELFAEESLRLLESREEAATTVLPSACSAVAIAVRLTAVHRFYTGRLAGLSDDMSRSMGLLHRLFQQPPAVSSGNPSSAVGPAVLQSLSASLGNTGLDLLQGQHVASAVELLRTAADLAVQRARQLADNGAVSAVAELLQLVKKCKAHVMALQQLSDHAGAMAAVATYVANLHEFIDGNPQHVSPLTKLFVRSSMDAFIAEGAKAVAVKLRDTDVYTLCTTMPARTCLGWTLVAQPSEPLAAAACTPVQHAKLAELLKLTKAMRDANSFDHVAVATAASSCAMDLERSGFLRHGPAPLLLRSQCHQAAAAAYLRAGDTANAYAHAQEALRITCSLLSLINAPALLGDERSGSASAEPSLGRELTPAEAAAAAVQEGAVTSAQDYAAQHLGGCGSASSVCVVGLGVAEPVAISLASVMSGDHDGHPHADQASKKAHQVLVGRAVRGSVPLVVLLSRQRDGSAGGDDAKSSTGKAASSAEVLGGCVQRLRSLLEESGDSMRLDQDAQSSQSLKAKWWKTRTSLDQSVKALLQDLDQKCLGPWRCLLQPVASRHRPVLLAAAETFAQEHLQPPEAASAEGRERILAIAKEAVFLALSSMQHLPSADVAAILTALRSQTGQPHDADRIQALAEELVASEATARVQLLSIPDADRDSAEGADASKAAALAEAPERGKRVSRLAAMKPEASSSSTAVPRPARGAVASAARGAPRCRPLAAAAAVAAPVKQAQQPSPAASGDGHPSSPLAEEMGGAASAPASSACGAPHGNGEHVLLALSPALHALPWESIPSLLGRDVYRILSLPVACASASALSSATAVDGLARMAVGATGSKGAGPAPVPSAYYLLNPSGDLFDTQQSFQAMLESQPSWQGVTGQKPSARALLAALQSHDIFLYLGHGSGEQFLPSPALRKLQRCAACVLMGCSSGRLRLHGAYDPSGAAVAYLLAGCPALVANLWDVTDRDIDRYCQALLDAWLGCGPGLTAGDAETAGGGPSGGQGREDKADGPSCRREALGLAVSRSRAACKLPHLVGAAPVTYGLPLQMRGGGQLAWPL</sequence>
<feature type="region of interest" description="Disordered" evidence="5">
    <location>
        <begin position="811"/>
        <end position="866"/>
    </location>
</feature>
<comment type="caution">
    <text evidence="7">The sequence shown here is derived from an EMBL/GenBank/DDBJ whole genome shotgun (WGS) entry which is preliminary data.</text>
</comment>
<evidence type="ECO:0000313" key="8">
    <source>
        <dbReference type="Proteomes" id="UP000075714"/>
    </source>
</evidence>
<dbReference type="Proteomes" id="UP000075714">
    <property type="component" value="Unassembled WGS sequence"/>
</dbReference>
<dbReference type="EMBL" id="LSYV01000057">
    <property type="protein sequence ID" value="KXZ45338.1"/>
    <property type="molecule type" value="Genomic_DNA"/>
</dbReference>
<feature type="compositionally biased region" description="Low complexity" evidence="5">
    <location>
        <begin position="909"/>
        <end position="920"/>
    </location>
</feature>
<dbReference type="GO" id="GO:0072686">
    <property type="term" value="C:mitotic spindle"/>
    <property type="evidence" value="ECO:0007669"/>
    <property type="project" value="TreeGrafter"/>
</dbReference>
<feature type="region of interest" description="Disordered" evidence="5">
    <location>
        <begin position="1144"/>
        <end position="1164"/>
    </location>
</feature>
<dbReference type="InterPro" id="IPR005314">
    <property type="entry name" value="Peptidase_C50"/>
</dbReference>
<dbReference type="PANTHER" id="PTHR12792">
    <property type="entry name" value="EXTRA SPINDLE POLES 1-RELATED"/>
    <property type="match status" value="1"/>
</dbReference>
<dbReference type="GO" id="GO:0004197">
    <property type="term" value="F:cysteine-type endopeptidase activity"/>
    <property type="evidence" value="ECO:0007669"/>
    <property type="project" value="InterPro"/>
</dbReference>
<gene>
    <name evidence="7" type="ORF">GPECTOR_56g435</name>
</gene>
<dbReference type="EC" id="3.4.22.49" evidence="2"/>
<evidence type="ECO:0000256" key="2">
    <source>
        <dbReference type="ARBA" id="ARBA00012489"/>
    </source>
</evidence>
<dbReference type="AlphaFoldDB" id="A0A150G689"/>
<protein>
    <recommendedName>
        <fullName evidence="2">separase</fullName>
        <ecNumber evidence="2">3.4.22.49</ecNumber>
    </recommendedName>
</protein>
<dbReference type="PANTHER" id="PTHR12792:SF0">
    <property type="entry name" value="SEPARIN"/>
    <property type="match status" value="1"/>
</dbReference>
<keyword evidence="8" id="KW-1185">Reference proteome</keyword>
<comment type="catalytic activity">
    <reaction evidence="1">
        <text>All bonds known to be hydrolyzed by this endopeptidase have arginine in P1 and an acidic residue in P4. P6 is often occupied by an acidic residue or by a hydroxy-amino-acid residue, the phosphorylation of which enhances cleavage.</text>
        <dbReference type="EC" id="3.4.22.49"/>
    </reaction>
</comment>
<feature type="region of interest" description="Disordered" evidence="5">
    <location>
        <begin position="882"/>
        <end position="920"/>
    </location>
</feature>
<feature type="compositionally biased region" description="Low complexity" evidence="5">
    <location>
        <begin position="817"/>
        <end position="828"/>
    </location>
</feature>
<evidence type="ECO:0000256" key="1">
    <source>
        <dbReference type="ARBA" id="ARBA00000451"/>
    </source>
</evidence>
<dbReference type="Pfam" id="PF03568">
    <property type="entry name" value="Separin_C"/>
    <property type="match status" value="2"/>
</dbReference>
<keyword evidence="3" id="KW-0378">Hydrolase</keyword>
<dbReference type="OrthoDB" id="10255632at2759"/>